<gene>
    <name evidence="1" type="ORF">Mal52_21520</name>
</gene>
<dbReference type="Proteomes" id="UP000319383">
    <property type="component" value="Chromosome"/>
</dbReference>
<keyword evidence="2" id="KW-1185">Reference proteome</keyword>
<evidence type="ECO:0000313" key="2">
    <source>
        <dbReference type="Proteomes" id="UP000319383"/>
    </source>
</evidence>
<dbReference type="Gene3D" id="3.40.50.2000">
    <property type="entry name" value="Glycogen Phosphorylase B"/>
    <property type="match status" value="1"/>
</dbReference>
<dbReference type="SUPFAM" id="SSF53756">
    <property type="entry name" value="UDP-Glycosyltransferase/glycogen phosphorylase"/>
    <property type="match status" value="1"/>
</dbReference>
<name>A0A517ZMH6_9PLAN</name>
<evidence type="ECO:0000313" key="1">
    <source>
        <dbReference type="EMBL" id="QDU43676.1"/>
    </source>
</evidence>
<proteinExistence type="predicted"/>
<keyword evidence="1" id="KW-0328">Glycosyltransferase</keyword>
<reference evidence="1 2" key="1">
    <citation type="submission" date="2019-02" db="EMBL/GenBank/DDBJ databases">
        <title>Deep-cultivation of Planctomycetes and their phenomic and genomic characterization uncovers novel biology.</title>
        <authorList>
            <person name="Wiegand S."/>
            <person name="Jogler M."/>
            <person name="Boedeker C."/>
            <person name="Pinto D."/>
            <person name="Vollmers J."/>
            <person name="Rivas-Marin E."/>
            <person name="Kohn T."/>
            <person name="Peeters S.H."/>
            <person name="Heuer A."/>
            <person name="Rast P."/>
            <person name="Oberbeckmann S."/>
            <person name="Bunk B."/>
            <person name="Jeske O."/>
            <person name="Meyerdierks A."/>
            <person name="Storesund J.E."/>
            <person name="Kallscheuer N."/>
            <person name="Luecker S."/>
            <person name="Lage O.M."/>
            <person name="Pohl T."/>
            <person name="Merkel B.J."/>
            <person name="Hornburger P."/>
            <person name="Mueller R.-W."/>
            <person name="Bruemmer F."/>
            <person name="Labrenz M."/>
            <person name="Spormann A.M."/>
            <person name="Op den Camp H."/>
            <person name="Overmann J."/>
            <person name="Amann R."/>
            <person name="Jetten M.S.M."/>
            <person name="Mascher T."/>
            <person name="Medema M.H."/>
            <person name="Devos D.P."/>
            <person name="Kaster A.-K."/>
            <person name="Ovreas L."/>
            <person name="Rohde M."/>
            <person name="Galperin M.Y."/>
            <person name="Jogler C."/>
        </authorList>
    </citation>
    <scope>NUCLEOTIDE SEQUENCE [LARGE SCALE GENOMIC DNA]</scope>
    <source>
        <strain evidence="1 2">Mal52</strain>
    </source>
</reference>
<dbReference type="GO" id="GO:0016757">
    <property type="term" value="F:glycosyltransferase activity"/>
    <property type="evidence" value="ECO:0007669"/>
    <property type="project" value="UniProtKB-KW"/>
</dbReference>
<dbReference type="Pfam" id="PF13528">
    <property type="entry name" value="Glyco_trans_1_3"/>
    <property type="match status" value="1"/>
</dbReference>
<sequence>MRILYGAFSQGNGHLSKASVLVPLLEARGHEVRVITSGPPPTSCYQFNWHRHFPGISYVAKNGRTDYLASFQQWSRRLPTLFKGIWAIRGIAREFQPELVISDFEPMTASPLVEPGCEVVSISRQVSLLDPDVPMPPAGGFDRKMTRSVIRVFTCGADRKYGYHYEPASFRCVPPLIRAAAKQRRPEMGEHVLLYSGLPSFQPQPADVVAWARKNRQRVIAYGFAPECAIEGERFVSFRRPNPGQFLEDMATSRGVITTAGLSTPIEAFLLRKPLVVVPIPRQWEQTVNAFQLHEAKIACSVPDWNFDKLLETPAPAADHPLLSWMHTGSDYVLNRILDQPITTTLPPQETARPAA</sequence>
<dbReference type="KEGG" id="sdyn:Mal52_21520"/>
<protein>
    <submittedName>
        <fullName evidence="1">MurG-like transferase</fullName>
        <ecNumber evidence="1">2.4.1.227</ecNumber>
    </submittedName>
</protein>
<dbReference type="EMBL" id="CP036276">
    <property type="protein sequence ID" value="QDU43676.1"/>
    <property type="molecule type" value="Genomic_DNA"/>
</dbReference>
<dbReference type="EC" id="2.4.1.227" evidence="1"/>
<accession>A0A517ZMH6</accession>
<keyword evidence="1" id="KW-0808">Transferase</keyword>
<dbReference type="AlphaFoldDB" id="A0A517ZMH6"/>
<dbReference type="RefSeq" id="WP_145375902.1">
    <property type="nucleotide sequence ID" value="NZ_CP036276.1"/>
</dbReference>
<organism evidence="1 2">
    <name type="scientific">Symmachiella dynata</name>
    <dbReference type="NCBI Taxonomy" id="2527995"/>
    <lineage>
        <taxon>Bacteria</taxon>
        <taxon>Pseudomonadati</taxon>
        <taxon>Planctomycetota</taxon>
        <taxon>Planctomycetia</taxon>
        <taxon>Planctomycetales</taxon>
        <taxon>Planctomycetaceae</taxon>
        <taxon>Symmachiella</taxon>
    </lineage>
</organism>